<sequence length="72" mass="8093">MKREVLVFCLLVSSASIATVLYLFGLSGKTFAIAAIFLLCPVFVGVQLWRGVRQFDKDMGEARRIMQKKNLP</sequence>
<feature type="transmembrane region" description="Helical" evidence="1">
    <location>
        <begin position="5"/>
        <end position="25"/>
    </location>
</feature>
<evidence type="ECO:0000256" key="1">
    <source>
        <dbReference type="SAM" id="Phobius"/>
    </source>
</evidence>
<reference evidence="2 3" key="1">
    <citation type="journal article" date="2020" name="Microorganisms">
        <title>Reliable Identification of Environmental Pseudomonas Isolates Using the rpoD Gene.</title>
        <authorList>
            <consortium name="The Broad Institute Genome Sequencing Platform"/>
            <person name="Girard L."/>
            <person name="Lood C."/>
            <person name="Rokni-Zadeh H."/>
            <person name="van Noort V."/>
            <person name="Lavigne R."/>
            <person name="De Mot R."/>
        </authorList>
    </citation>
    <scope>NUCLEOTIDE SEQUENCE [LARGE SCALE GENOMIC DNA]</scope>
    <source>
        <strain evidence="2 3">RD9SR1</strain>
    </source>
</reference>
<evidence type="ECO:0000313" key="2">
    <source>
        <dbReference type="EMBL" id="MBV4489160.1"/>
    </source>
</evidence>
<dbReference type="Proteomes" id="UP000609530">
    <property type="component" value="Unassembled WGS sequence"/>
</dbReference>
<protein>
    <submittedName>
        <fullName evidence="2">Uncharacterized protein</fullName>
    </submittedName>
</protein>
<comment type="caution">
    <text evidence="2">The sequence shown here is derived from an EMBL/GenBank/DDBJ whole genome shotgun (WGS) entry which is preliminary data.</text>
</comment>
<dbReference type="RefSeq" id="WP_186671738.1">
    <property type="nucleotide sequence ID" value="NZ_JABWRZ020000001.1"/>
</dbReference>
<gene>
    <name evidence="2" type="ORF">HU760_000975</name>
</gene>
<keyword evidence="1" id="KW-0812">Transmembrane</keyword>
<proteinExistence type="predicted"/>
<keyword evidence="1" id="KW-1133">Transmembrane helix</keyword>
<feature type="transmembrane region" description="Helical" evidence="1">
    <location>
        <begin position="31"/>
        <end position="49"/>
    </location>
</feature>
<name>A0ABS6Q4R5_9PSED</name>
<accession>A0ABS6Q4R5</accession>
<evidence type="ECO:0000313" key="3">
    <source>
        <dbReference type="Proteomes" id="UP000609530"/>
    </source>
</evidence>
<dbReference type="EMBL" id="JABWRZ020000001">
    <property type="protein sequence ID" value="MBV4489160.1"/>
    <property type="molecule type" value="Genomic_DNA"/>
</dbReference>
<keyword evidence="1" id="KW-0472">Membrane</keyword>
<keyword evidence="3" id="KW-1185">Reference proteome</keyword>
<organism evidence="2 3">
    <name type="scientific">Pseudomonas oryzicola</name>
    <dbReference type="NCBI Taxonomy" id="485876"/>
    <lineage>
        <taxon>Bacteria</taxon>
        <taxon>Pseudomonadati</taxon>
        <taxon>Pseudomonadota</taxon>
        <taxon>Gammaproteobacteria</taxon>
        <taxon>Pseudomonadales</taxon>
        <taxon>Pseudomonadaceae</taxon>
        <taxon>Pseudomonas</taxon>
    </lineage>
</organism>